<organism evidence="2 3">
    <name type="scientific">Dorcoceras hygrometricum</name>
    <dbReference type="NCBI Taxonomy" id="472368"/>
    <lineage>
        <taxon>Eukaryota</taxon>
        <taxon>Viridiplantae</taxon>
        <taxon>Streptophyta</taxon>
        <taxon>Embryophyta</taxon>
        <taxon>Tracheophyta</taxon>
        <taxon>Spermatophyta</taxon>
        <taxon>Magnoliopsida</taxon>
        <taxon>eudicotyledons</taxon>
        <taxon>Gunneridae</taxon>
        <taxon>Pentapetalae</taxon>
        <taxon>asterids</taxon>
        <taxon>lamiids</taxon>
        <taxon>Lamiales</taxon>
        <taxon>Gesneriaceae</taxon>
        <taxon>Didymocarpoideae</taxon>
        <taxon>Trichosporeae</taxon>
        <taxon>Loxocarpinae</taxon>
        <taxon>Dorcoceras</taxon>
    </lineage>
</organism>
<gene>
    <name evidence="2" type="ORF">F511_28614</name>
</gene>
<feature type="region of interest" description="Disordered" evidence="1">
    <location>
        <begin position="147"/>
        <end position="176"/>
    </location>
</feature>
<name>A0A2Z7AFV7_9LAMI</name>
<keyword evidence="3" id="KW-1185">Reference proteome</keyword>
<accession>A0A2Z7AFV7</accession>
<evidence type="ECO:0000313" key="2">
    <source>
        <dbReference type="EMBL" id="KZV18114.1"/>
    </source>
</evidence>
<dbReference type="AlphaFoldDB" id="A0A2Z7AFV7"/>
<dbReference type="EMBL" id="KV017516">
    <property type="protein sequence ID" value="KZV18114.1"/>
    <property type="molecule type" value="Genomic_DNA"/>
</dbReference>
<evidence type="ECO:0000256" key="1">
    <source>
        <dbReference type="SAM" id="MobiDB-lite"/>
    </source>
</evidence>
<sequence length="176" mass="19115">MTTLLSPTLQSRPPPSTAARRRTAFRPSCQGDSVCGNLLCNLVQGSKGIWKPVVDWIRRTIGNSIVEVVFLRKIGIVGAGREGAKATSTLQSTTQLSTKLKMKRNHSPKAAKEQTNYGSTIAKIHEHCNNFALLKSVNSSLQTGINQRSRENELSATNLAPKGGVKRRQSTEIGFG</sequence>
<dbReference type="Proteomes" id="UP000250235">
    <property type="component" value="Unassembled WGS sequence"/>
</dbReference>
<feature type="compositionally biased region" description="Polar residues" evidence="1">
    <location>
        <begin position="1"/>
        <end position="10"/>
    </location>
</feature>
<evidence type="ECO:0000313" key="3">
    <source>
        <dbReference type="Proteomes" id="UP000250235"/>
    </source>
</evidence>
<protein>
    <submittedName>
        <fullName evidence="2">Uncharacterized protein</fullName>
    </submittedName>
</protein>
<proteinExistence type="predicted"/>
<feature type="region of interest" description="Disordered" evidence="1">
    <location>
        <begin position="1"/>
        <end position="20"/>
    </location>
</feature>
<reference evidence="2 3" key="1">
    <citation type="journal article" date="2015" name="Proc. Natl. Acad. Sci. U.S.A.">
        <title>The resurrection genome of Boea hygrometrica: A blueprint for survival of dehydration.</title>
        <authorList>
            <person name="Xiao L."/>
            <person name="Yang G."/>
            <person name="Zhang L."/>
            <person name="Yang X."/>
            <person name="Zhao S."/>
            <person name="Ji Z."/>
            <person name="Zhou Q."/>
            <person name="Hu M."/>
            <person name="Wang Y."/>
            <person name="Chen M."/>
            <person name="Xu Y."/>
            <person name="Jin H."/>
            <person name="Xiao X."/>
            <person name="Hu G."/>
            <person name="Bao F."/>
            <person name="Hu Y."/>
            <person name="Wan P."/>
            <person name="Li L."/>
            <person name="Deng X."/>
            <person name="Kuang T."/>
            <person name="Xiang C."/>
            <person name="Zhu J.K."/>
            <person name="Oliver M.J."/>
            <person name="He Y."/>
        </authorList>
    </citation>
    <scope>NUCLEOTIDE SEQUENCE [LARGE SCALE GENOMIC DNA]</scope>
    <source>
        <strain evidence="3">cv. XS01</strain>
    </source>
</reference>